<proteinExistence type="predicted"/>
<evidence type="ECO:0000313" key="2">
    <source>
        <dbReference type="Proteomes" id="UP000029227"/>
    </source>
</evidence>
<dbReference type="EMBL" id="BBMN01000025">
    <property type="protein sequence ID" value="GAL08389.1"/>
    <property type="molecule type" value="Genomic_DNA"/>
</dbReference>
<dbReference type="AlphaFoldDB" id="A0A090R2Q3"/>
<protein>
    <submittedName>
        <fullName evidence="1">Uncharacterized protein</fullName>
    </submittedName>
</protein>
<accession>A0A090R2Q3</accession>
<sequence length="48" mass="5133">MGQAAAKLAQLGQMLFNFIGDEMETPATGTQLNGLLEPHLTHSSFVIC</sequence>
<organism evidence="1 2">
    <name type="scientific">Photobacterium aphoticum</name>
    <dbReference type="NCBI Taxonomy" id="754436"/>
    <lineage>
        <taxon>Bacteria</taxon>
        <taxon>Pseudomonadati</taxon>
        <taxon>Pseudomonadota</taxon>
        <taxon>Gammaproteobacteria</taxon>
        <taxon>Vibrionales</taxon>
        <taxon>Vibrionaceae</taxon>
        <taxon>Photobacterium</taxon>
    </lineage>
</organism>
<evidence type="ECO:0000313" key="1">
    <source>
        <dbReference type="EMBL" id="GAL08389.1"/>
    </source>
</evidence>
<reference evidence="1 2" key="1">
    <citation type="journal article" date="2014" name="Genome Announc.">
        <title>Draft Genome Sequences of Two Vibrionaceae Species, Vibrio ponticus C121 and Photobacterium aphoticum C119, Isolated as Coral Reef Microbiota.</title>
        <authorList>
            <person name="Al-saari N."/>
            <person name="Meirelles P.M."/>
            <person name="Mino S."/>
            <person name="Suda W."/>
            <person name="Oshima K."/>
            <person name="Hattori M."/>
            <person name="Ohkuma M."/>
            <person name="Thompson F.L."/>
            <person name="Gomez-Gil B."/>
            <person name="Sawabe T."/>
            <person name="Sawabe T."/>
        </authorList>
    </citation>
    <scope>NUCLEOTIDE SEQUENCE [LARGE SCALE GENOMIC DNA]</scope>
    <source>
        <strain evidence="1 2">JCM 19237</strain>
    </source>
</reference>
<gene>
    <name evidence="1" type="ORF">JCM19237_3751</name>
</gene>
<comment type="caution">
    <text evidence="1">The sequence shown here is derived from an EMBL/GenBank/DDBJ whole genome shotgun (WGS) entry which is preliminary data.</text>
</comment>
<dbReference type="Proteomes" id="UP000029227">
    <property type="component" value="Unassembled WGS sequence"/>
</dbReference>
<name>A0A090R2Q3_9GAMM</name>
<dbReference type="STRING" id="754436.JCM19237_3751"/>